<dbReference type="Gene3D" id="1.10.357.10">
    <property type="entry name" value="Tetracycline Repressor, domain 2"/>
    <property type="match status" value="1"/>
</dbReference>
<dbReference type="RefSeq" id="WP_382762127.1">
    <property type="nucleotide sequence ID" value="NZ_JBHXKZ010000001.1"/>
</dbReference>
<gene>
    <name evidence="2" type="ORF">ACFWOQ_01920</name>
</gene>
<dbReference type="InterPro" id="IPR036271">
    <property type="entry name" value="Tet_transcr_reg_TetR-rel_C_sf"/>
</dbReference>
<proteinExistence type="predicted"/>
<organism evidence="2 3">
    <name type="scientific">Streptomyces rubiginosohelvolus</name>
    <dbReference type="NCBI Taxonomy" id="67362"/>
    <lineage>
        <taxon>Bacteria</taxon>
        <taxon>Bacillati</taxon>
        <taxon>Actinomycetota</taxon>
        <taxon>Actinomycetes</taxon>
        <taxon>Kitasatosporales</taxon>
        <taxon>Streptomycetaceae</taxon>
        <taxon>Streptomyces</taxon>
    </lineage>
</organism>
<name>A0ABW6EXY7_9ACTN</name>
<dbReference type="InterPro" id="IPR049445">
    <property type="entry name" value="TetR_SbtR-like_C"/>
</dbReference>
<sequence length="169" mass="18537">MGTGTAYRHFPNKQAIAAEVLADATEQIAVDAREALDIEDPWQALVTFFERNAARQARDRGLYEILTGQGDDEQQERIWPGIIAAVTQLLDRARQAGAVREDAEPQDVAVIFALLGPVIEMSRTTTPDLWKRYLALILDGLRATTQPALPAPAPPLQTLPVILKAGKSR</sequence>
<evidence type="ECO:0000259" key="1">
    <source>
        <dbReference type="Pfam" id="PF21597"/>
    </source>
</evidence>
<dbReference type="SUPFAM" id="SSF48498">
    <property type="entry name" value="Tetracyclin repressor-like, C-terminal domain"/>
    <property type="match status" value="1"/>
</dbReference>
<feature type="domain" description="Transcriptional regulator SbtR-like C-terminal" evidence="1">
    <location>
        <begin position="40"/>
        <end position="143"/>
    </location>
</feature>
<reference evidence="2 3" key="1">
    <citation type="submission" date="2024-09" db="EMBL/GenBank/DDBJ databases">
        <title>The Natural Products Discovery Center: Release of the First 8490 Sequenced Strains for Exploring Actinobacteria Biosynthetic Diversity.</title>
        <authorList>
            <person name="Kalkreuter E."/>
            <person name="Kautsar S.A."/>
            <person name="Yang D."/>
            <person name="Bader C.D."/>
            <person name="Teijaro C.N."/>
            <person name="Fluegel L."/>
            <person name="Davis C.M."/>
            <person name="Simpson J.R."/>
            <person name="Lauterbach L."/>
            <person name="Steele A.D."/>
            <person name="Gui C."/>
            <person name="Meng S."/>
            <person name="Li G."/>
            <person name="Viehrig K."/>
            <person name="Ye F."/>
            <person name="Su P."/>
            <person name="Kiefer A.F."/>
            <person name="Nichols A."/>
            <person name="Cepeda A.J."/>
            <person name="Yan W."/>
            <person name="Fan B."/>
            <person name="Jiang Y."/>
            <person name="Adhikari A."/>
            <person name="Zheng C.-J."/>
            <person name="Schuster L."/>
            <person name="Cowan T.M."/>
            <person name="Smanski M.J."/>
            <person name="Chevrette M.G."/>
            <person name="De Carvalho L.P.S."/>
            <person name="Shen B."/>
        </authorList>
    </citation>
    <scope>NUCLEOTIDE SEQUENCE [LARGE SCALE GENOMIC DNA]</scope>
    <source>
        <strain evidence="2 3">NPDC058428</strain>
    </source>
</reference>
<dbReference type="EMBL" id="JBHXKZ010000001">
    <property type="protein sequence ID" value="MFD4821312.1"/>
    <property type="molecule type" value="Genomic_DNA"/>
</dbReference>
<evidence type="ECO:0000313" key="2">
    <source>
        <dbReference type="EMBL" id="MFD4821312.1"/>
    </source>
</evidence>
<dbReference type="Pfam" id="PF21597">
    <property type="entry name" value="TetR_C_43"/>
    <property type="match status" value="1"/>
</dbReference>
<evidence type="ECO:0000313" key="3">
    <source>
        <dbReference type="Proteomes" id="UP001598352"/>
    </source>
</evidence>
<accession>A0ABW6EXY7</accession>
<dbReference type="Proteomes" id="UP001598352">
    <property type="component" value="Unassembled WGS sequence"/>
</dbReference>
<keyword evidence="3" id="KW-1185">Reference proteome</keyword>
<protein>
    <submittedName>
        <fullName evidence="2">TetR/AcrR family transcriptional regulator</fullName>
    </submittedName>
</protein>
<comment type="caution">
    <text evidence="2">The sequence shown here is derived from an EMBL/GenBank/DDBJ whole genome shotgun (WGS) entry which is preliminary data.</text>
</comment>